<keyword evidence="9" id="KW-0479">Metal-binding</keyword>
<evidence type="ECO:0000256" key="11">
    <source>
        <dbReference type="ARBA" id="ARBA00022837"/>
    </source>
</evidence>
<dbReference type="Gene3D" id="1.10.238.10">
    <property type="entry name" value="EF-hand"/>
    <property type="match status" value="1"/>
</dbReference>
<keyword evidence="10" id="KW-0677">Repeat</keyword>
<keyword evidence="7" id="KW-0597">Phosphoprotein</keyword>
<evidence type="ECO:0000256" key="9">
    <source>
        <dbReference type="ARBA" id="ARBA00022723"/>
    </source>
</evidence>
<evidence type="ECO:0000256" key="10">
    <source>
        <dbReference type="ARBA" id="ARBA00022737"/>
    </source>
</evidence>
<dbReference type="GO" id="GO:0005737">
    <property type="term" value="C:cytoplasm"/>
    <property type="evidence" value="ECO:0007669"/>
    <property type="project" value="UniProtKB-SubCell"/>
</dbReference>
<evidence type="ECO:0000256" key="1">
    <source>
        <dbReference type="ARBA" id="ARBA00004123"/>
    </source>
</evidence>
<proteinExistence type="inferred from homology"/>
<evidence type="ECO:0000256" key="7">
    <source>
        <dbReference type="ARBA" id="ARBA00022553"/>
    </source>
</evidence>
<keyword evidence="15" id="KW-0449">Lipoprotein</keyword>
<feature type="domain" description="EF-hand" evidence="17">
    <location>
        <begin position="118"/>
        <end position="153"/>
    </location>
</feature>
<dbReference type="InterPro" id="IPR018247">
    <property type="entry name" value="EF_Hand_1_Ca_BS"/>
</dbReference>
<keyword evidence="6" id="KW-0963">Cytoplasm</keyword>
<dbReference type="InterPro" id="IPR002048">
    <property type="entry name" value="EF_hand_dom"/>
</dbReference>
<evidence type="ECO:0000256" key="13">
    <source>
        <dbReference type="ARBA" id="ARBA00023136"/>
    </source>
</evidence>
<organism evidence="18 19">
    <name type="scientific">Toxocara canis</name>
    <name type="common">Canine roundworm</name>
    <dbReference type="NCBI Taxonomy" id="6265"/>
    <lineage>
        <taxon>Eukaryota</taxon>
        <taxon>Metazoa</taxon>
        <taxon>Ecdysozoa</taxon>
        <taxon>Nematoda</taxon>
        <taxon>Chromadorea</taxon>
        <taxon>Rhabditida</taxon>
        <taxon>Spirurina</taxon>
        <taxon>Ascaridomorpha</taxon>
        <taxon>Ascaridoidea</taxon>
        <taxon>Toxocaridae</taxon>
        <taxon>Toxocara</taxon>
    </lineage>
</organism>
<sequence length="203" mass="23467">MGNCRSFIRPPSLTQEETEALAKETGFTNRQILRLHSRFLSLDKDGKGVLDRDDFFNIPELEVNPLGDRIIDAFFAETKDPEKRITFGEFANVLAHFRPCTATSTDPSRDNKHLQNNSREEKLKFAFAMYDLNKNGYITRYEFKVILNMMVGSNITPEQLDSITDRTITEGDYEKNGKISFQEFCRAMESINIEELMSIRFLD</sequence>
<dbReference type="GO" id="GO:0015031">
    <property type="term" value="P:protein transport"/>
    <property type="evidence" value="ECO:0007669"/>
    <property type="project" value="UniProtKB-KW"/>
</dbReference>
<evidence type="ECO:0000256" key="8">
    <source>
        <dbReference type="ARBA" id="ARBA00022707"/>
    </source>
</evidence>
<evidence type="ECO:0000256" key="12">
    <source>
        <dbReference type="ARBA" id="ARBA00022927"/>
    </source>
</evidence>
<name>A0A0B2W1X2_TOXCA</name>
<gene>
    <name evidence="18" type="primary">Chp1</name>
    <name evidence="18" type="ORF">Tcan_18530</name>
</gene>
<dbReference type="OMA" id="MMVGIQV"/>
<dbReference type="PROSITE" id="PS00018">
    <property type="entry name" value="EF_HAND_1"/>
    <property type="match status" value="1"/>
</dbReference>
<evidence type="ECO:0000259" key="17">
    <source>
        <dbReference type="PROSITE" id="PS50222"/>
    </source>
</evidence>
<evidence type="ECO:0000256" key="2">
    <source>
        <dbReference type="ARBA" id="ARBA00004236"/>
    </source>
</evidence>
<dbReference type="Proteomes" id="UP000031036">
    <property type="component" value="Unassembled WGS sequence"/>
</dbReference>
<protein>
    <submittedName>
        <fullName evidence="18">Calcineurin B homologous protein 1</fullName>
    </submittedName>
</protein>
<dbReference type="AlphaFoldDB" id="A0A0B2W1X2"/>
<dbReference type="InterPro" id="IPR011992">
    <property type="entry name" value="EF-hand-dom_pair"/>
</dbReference>
<dbReference type="GO" id="GO:0005509">
    <property type="term" value="F:calcium ion binding"/>
    <property type="evidence" value="ECO:0007669"/>
    <property type="project" value="InterPro"/>
</dbReference>
<keyword evidence="5" id="KW-1003">Cell membrane</keyword>
<keyword evidence="12" id="KW-0653">Protein transport</keyword>
<dbReference type="EMBL" id="JPKZ01000316">
    <property type="protein sequence ID" value="KHN87998.1"/>
    <property type="molecule type" value="Genomic_DNA"/>
</dbReference>
<dbReference type="OrthoDB" id="191686at2759"/>
<keyword evidence="4" id="KW-0813">Transport</keyword>
<evidence type="ECO:0000256" key="14">
    <source>
        <dbReference type="ARBA" id="ARBA00023242"/>
    </source>
</evidence>
<comment type="caution">
    <text evidence="18">The sequence shown here is derived from an EMBL/GenBank/DDBJ whole genome shotgun (WGS) entry which is preliminary data.</text>
</comment>
<dbReference type="SUPFAM" id="SSF47473">
    <property type="entry name" value="EF-hand"/>
    <property type="match status" value="1"/>
</dbReference>
<evidence type="ECO:0000256" key="15">
    <source>
        <dbReference type="ARBA" id="ARBA00023288"/>
    </source>
</evidence>
<evidence type="ECO:0000256" key="16">
    <source>
        <dbReference type="ARBA" id="ARBA00038164"/>
    </source>
</evidence>
<dbReference type="PROSITE" id="PS50222">
    <property type="entry name" value="EF_HAND_2"/>
    <property type="match status" value="3"/>
</dbReference>
<dbReference type="Pfam" id="PF13499">
    <property type="entry name" value="EF-hand_7"/>
    <property type="match status" value="1"/>
</dbReference>
<keyword evidence="14" id="KW-0539">Nucleus</keyword>
<feature type="domain" description="EF-hand" evidence="17">
    <location>
        <begin position="30"/>
        <end position="65"/>
    </location>
</feature>
<evidence type="ECO:0000313" key="18">
    <source>
        <dbReference type="EMBL" id="KHN87998.1"/>
    </source>
</evidence>
<dbReference type="GO" id="GO:0005886">
    <property type="term" value="C:plasma membrane"/>
    <property type="evidence" value="ECO:0007669"/>
    <property type="project" value="UniProtKB-SubCell"/>
</dbReference>
<evidence type="ECO:0000256" key="6">
    <source>
        <dbReference type="ARBA" id="ARBA00022490"/>
    </source>
</evidence>
<feature type="domain" description="EF-hand" evidence="17">
    <location>
        <begin position="159"/>
        <end position="194"/>
    </location>
</feature>
<evidence type="ECO:0000256" key="3">
    <source>
        <dbReference type="ARBA" id="ARBA00004496"/>
    </source>
</evidence>
<evidence type="ECO:0000256" key="4">
    <source>
        <dbReference type="ARBA" id="ARBA00022448"/>
    </source>
</evidence>
<keyword evidence="8" id="KW-0519">Myristate</keyword>
<evidence type="ECO:0000313" key="19">
    <source>
        <dbReference type="Proteomes" id="UP000031036"/>
    </source>
</evidence>
<comment type="subcellular location">
    <subcellularLocation>
        <location evidence="2">Cell membrane</location>
    </subcellularLocation>
    <subcellularLocation>
        <location evidence="3">Cytoplasm</location>
    </subcellularLocation>
    <subcellularLocation>
        <location evidence="1">Nucleus</location>
    </subcellularLocation>
</comment>
<dbReference type="SMART" id="SM00054">
    <property type="entry name" value="EFh"/>
    <property type="match status" value="3"/>
</dbReference>
<keyword evidence="11" id="KW-0106">Calcium</keyword>
<comment type="similarity">
    <text evidence="16">Belongs to the calcineurin regulatory subunit family. CHP subfamily.</text>
</comment>
<evidence type="ECO:0000256" key="5">
    <source>
        <dbReference type="ARBA" id="ARBA00022475"/>
    </source>
</evidence>
<keyword evidence="19" id="KW-1185">Reference proteome</keyword>
<reference evidence="18 19" key="1">
    <citation type="submission" date="2014-11" db="EMBL/GenBank/DDBJ databases">
        <title>Genetic blueprint of the zoonotic pathogen Toxocara canis.</title>
        <authorList>
            <person name="Zhu X.-Q."/>
            <person name="Korhonen P.K."/>
            <person name="Cai H."/>
            <person name="Young N.D."/>
            <person name="Nejsum P."/>
            <person name="von Samson-Himmelstjerna G."/>
            <person name="Boag P.R."/>
            <person name="Tan P."/>
            <person name="Li Q."/>
            <person name="Min J."/>
            <person name="Yang Y."/>
            <person name="Wang X."/>
            <person name="Fang X."/>
            <person name="Hall R.S."/>
            <person name="Hofmann A."/>
            <person name="Sternberg P.W."/>
            <person name="Jex A.R."/>
            <person name="Gasser R.B."/>
        </authorList>
    </citation>
    <scope>NUCLEOTIDE SEQUENCE [LARGE SCALE GENOMIC DNA]</scope>
    <source>
        <strain evidence="18">PN_DK_2014</strain>
    </source>
</reference>
<keyword evidence="13" id="KW-0472">Membrane</keyword>
<accession>A0A0B2W1X2</accession>
<dbReference type="CDD" id="cd00051">
    <property type="entry name" value="EFh"/>
    <property type="match status" value="1"/>
</dbReference>
<dbReference type="STRING" id="6265.A0A0B2W1X2"/>
<dbReference type="PANTHER" id="PTHR46002">
    <property type="entry name" value="EG:114D9.1 PROTEIN-RELATED"/>
    <property type="match status" value="1"/>
</dbReference>
<dbReference type="GO" id="GO:0005634">
    <property type="term" value="C:nucleus"/>
    <property type="evidence" value="ECO:0007669"/>
    <property type="project" value="UniProtKB-SubCell"/>
</dbReference>
<dbReference type="InterPro" id="IPR051875">
    <property type="entry name" value="Calcineurin_B_homologous"/>
</dbReference>